<proteinExistence type="predicted"/>
<evidence type="ECO:0000313" key="2">
    <source>
        <dbReference type="Proteomes" id="UP000660885"/>
    </source>
</evidence>
<dbReference type="RefSeq" id="WP_202836047.1">
    <property type="nucleotide sequence ID" value="NZ_JAETWB010000109.1"/>
</dbReference>
<keyword evidence="2" id="KW-1185">Reference proteome</keyword>
<dbReference type="EMBL" id="JAETWB010000109">
    <property type="protein sequence ID" value="MBL6082717.1"/>
    <property type="molecule type" value="Genomic_DNA"/>
</dbReference>
<evidence type="ECO:0000313" key="1">
    <source>
        <dbReference type="EMBL" id="MBL6082717.1"/>
    </source>
</evidence>
<name>A0ABS1UG81_9PROT</name>
<protein>
    <submittedName>
        <fullName evidence="1">Uncharacterized protein</fullName>
    </submittedName>
</protein>
<accession>A0ABS1UG81</accession>
<gene>
    <name evidence="1" type="ORF">JMJ56_32690</name>
</gene>
<reference evidence="1 2" key="1">
    <citation type="submission" date="2021-01" db="EMBL/GenBank/DDBJ databases">
        <title>Belnapia mucosa sp. nov. and Belnapia arida sp. nov., isolated from the Tabernas Desert (Almeria, Spain).</title>
        <authorList>
            <person name="Molina-Menor E."/>
            <person name="Vidal-Verdu A."/>
            <person name="Calonge A."/>
            <person name="Satari L."/>
            <person name="Pereto J."/>
            <person name="Porcar M."/>
        </authorList>
    </citation>
    <scope>NUCLEOTIDE SEQUENCE [LARGE SCALE GENOMIC DNA]</scope>
    <source>
        <strain evidence="1 2">T18</strain>
    </source>
</reference>
<sequence>MPLDATTFSQHRPRPQQTPCLDEAERHAAACFGPRLHAALAATPPTGLALTVLACMSQGVAGAHFRIVVQGLEQATPRHGEVVVASVPAGLPKALPDLRVLALRIASAAAGAWRQRCQIERLGLIAGQ</sequence>
<dbReference type="Proteomes" id="UP000660885">
    <property type="component" value="Unassembled WGS sequence"/>
</dbReference>
<comment type="caution">
    <text evidence="1">The sequence shown here is derived from an EMBL/GenBank/DDBJ whole genome shotgun (WGS) entry which is preliminary data.</text>
</comment>
<organism evidence="1 2">
    <name type="scientific">Belnapia arida</name>
    <dbReference type="NCBI Taxonomy" id="2804533"/>
    <lineage>
        <taxon>Bacteria</taxon>
        <taxon>Pseudomonadati</taxon>
        <taxon>Pseudomonadota</taxon>
        <taxon>Alphaproteobacteria</taxon>
        <taxon>Acetobacterales</taxon>
        <taxon>Roseomonadaceae</taxon>
        <taxon>Belnapia</taxon>
    </lineage>
</organism>